<organism evidence="1 2">
    <name type="scientific">Clostridium intestinale DSM 6191</name>
    <dbReference type="NCBI Taxonomy" id="1121320"/>
    <lineage>
        <taxon>Bacteria</taxon>
        <taxon>Bacillati</taxon>
        <taxon>Bacillota</taxon>
        <taxon>Clostridia</taxon>
        <taxon>Eubacteriales</taxon>
        <taxon>Clostridiaceae</taxon>
        <taxon>Clostridium</taxon>
    </lineage>
</organism>
<dbReference type="AlphaFoldDB" id="A0A1M5Y1F4"/>
<accession>A0A1M5Y1F4</accession>
<dbReference type="EMBL" id="FQXU01000005">
    <property type="protein sequence ID" value="SHI05905.1"/>
    <property type="molecule type" value="Genomic_DNA"/>
</dbReference>
<name>A0A1M5Y1F4_9CLOT</name>
<dbReference type="Proteomes" id="UP000184241">
    <property type="component" value="Unassembled WGS sequence"/>
</dbReference>
<dbReference type="Pfam" id="PF07293">
    <property type="entry name" value="DUF1450"/>
    <property type="match status" value="1"/>
</dbReference>
<evidence type="ECO:0000313" key="2">
    <source>
        <dbReference type="Proteomes" id="UP000184241"/>
    </source>
</evidence>
<sequence>MALHFCENNEYTDAVIEVLKKDIPESEINVEGCLGRCGECFCSGIAIVNGNDATGDSLEELLEDIRKNLN</sequence>
<protein>
    <submittedName>
        <fullName evidence="1">Uncharacterized protein YuzB, UPF0349 family</fullName>
    </submittedName>
</protein>
<dbReference type="InterPro" id="IPR009910">
    <property type="entry name" value="DUF1450"/>
</dbReference>
<evidence type="ECO:0000313" key="1">
    <source>
        <dbReference type="EMBL" id="SHI05905.1"/>
    </source>
</evidence>
<gene>
    <name evidence="1" type="ORF">SAMN02745941_01792</name>
</gene>
<dbReference type="RefSeq" id="WP_073018720.1">
    <property type="nucleotide sequence ID" value="NZ_FQXU01000005.1"/>
</dbReference>
<reference evidence="1 2" key="1">
    <citation type="submission" date="2016-11" db="EMBL/GenBank/DDBJ databases">
        <authorList>
            <person name="Jaros S."/>
            <person name="Januszkiewicz K."/>
            <person name="Wedrychowicz H."/>
        </authorList>
    </citation>
    <scope>NUCLEOTIDE SEQUENCE [LARGE SCALE GENOMIC DNA]</scope>
    <source>
        <strain evidence="1 2">DSM 6191</strain>
    </source>
</reference>
<proteinExistence type="predicted"/>